<keyword evidence="2" id="KW-0521">NADP</keyword>
<evidence type="ECO:0000256" key="2">
    <source>
        <dbReference type="ARBA" id="ARBA00022857"/>
    </source>
</evidence>
<dbReference type="FunFam" id="3.40.50.720:FF:000084">
    <property type="entry name" value="Short-chain dehydrogenase reductase"/>
    <property type="match status" value="1"/>
</dbReference>
<dbReference type="PRINTS" id="PR00081">
    <property type="entry name" value="GDHRDH"/>
</dbReference>
<name>A0A382NDP3_9ZZZZ</name>
<sequence length="258" mass="27569">MKELFSVKGKVALVTGGSRGIGLMIAKGYVQSGAKVYISSRNSETCKEVEESLSKFGDCISIPTDLSKEEGVLFLVEKLKQLESRLDILVNNAGKTWGAPLEEYPMDAWNMVMKVNVSSPFQLIKELLPLLKAAGKKSDPARVINIGSPAGSLSGGMNAYAYNTSKAALHHLTRVLAKDLAKERININTISPGPFPSKMTNFKVGDKTFLEYAGESTPQGRSGTEKDMIATALFLSSIGSSYITGALIPLDGGTTLGT</sequence>
<proteinExistence type="inferred from homology"/>
<keyword evidence="3" id="KW-0560">Oxidoreductase</keyword>
<dbReference type="InterPro" id="IPR036291">
    <property type="entry name" value="NAD(P)-bd_dom_sf"/>
</dbReference>
<comment type="similarity">
    <text evidence="1">Belongs to the short-chain dehydrogenases/reductases (SDR) family.</text>
</comment>
<dbReference type="EMBL" id="UINC01099702">
    <property type="protein sequence ID" value="SVC59176.1"/>
    <property type="molecule type" value="Genomic_DNA"/>
</dbReference>
<evidence type="ECO:0000256" key="1">
    <source>
        <dbReference type="ARBA" id="ARBA00006484"/>
    </source>
</evidence>
<dbReference type="Pfam" id="PF13561">
    <property type="entry name" value="adh_short_C2"/>
    <property type="match status" value="1"/>
</dbReference>
<dbReference type="GO" id="GO:0008709">
    <property type="term" value="F:cholate 7-alpha-dehydrogenase (NAD+) activity"/>
    <property type="evidence" value="ECO:0007669"/>
    <property type="project" value="TreeGrafter"/>
</dbReference>
<evidence type="ECO:0008006" key="5">
    <source>
        <dbReference type="Google" id="ProtNLM"/>
    </source>
</evidence>
<organism evidence="4">
    <name type="scientific">marine metagenome</name>
    <dbReference type="NCBI Taxonomy" id="408172"/>
    <lineage>
        <taxon>unclassified sequences</taxon>
        <taxon>metagenomes</taxon>
        <taxon>ecological metagenomes</taxon>
    </lineage>
</organism>
<dbReference type="GO" id="GO:0005829">
    <property type="term" value="C:cytosol"/>
    <property type="evidence" value="ECO:0007669"/>
    <property type="project" value="TreeGrafter"/>
</dbReference>
<reference evidence="4" key="1">
    <citation type="submission" date="2018-05" db="EMBL/GenBank/DDBJ databases">
        <authorList>
            <person name="Lanie J.A."/>
            <person name="Ng W.-L."/>
            <person name="Kazmierczak K.M."/>
            <person name="Andrzejewski T.M."/>
            <person name="Davidsen T.M."/>
            <person name="Wayne K.J."/>
            <person name="Tettelin H."/>
            <person name="Glass J.I."/>
            <person name="Rusch D."/>
            <person name="Podicherti R."/>
            <person name="Tsui H.-C.T."/>
            <person name="Winkler M.E."/>
        </authorList>
    </citation>
    <scope>NUCLEOTIDE SEQUENCE</scope>
</reference>
<dbReference type="InterPro" id="IPR002347">
    <property type="entry name" value="SDR_fam"/>
</dbReference>
<dbReference type="SUPFAM" id="SSF51735">
    <property type="entry name" value="NAD(P)-binding Rossmann-fold domains"/>
    <property type="match status" value="1"/>
</dbReference>
<dbReference type="InterPro" id="IPR052178">
    <property type="entry name" value="Sec_Metab_Biosynth_SDR"/>
</dbReference>
<evidence type="ECO:0000313" key="4">
    <source>
        <dbReference type="EMBL" id="SVC59176.1"/>
    </source>
</evidence>
<dbReference type="Gene3D" id="3.40.50.720">
    <property type="entry name" value="NAD(P)-binding Rossmann-like Domain"/>
    <property type="match status" value="1"/>
</dbReference>
<dbReference type="PROSITE" id="PS00061">
    <property type="entry name" value="ADH_SHORT"/>
    <property type="match status" value="1"/>
</dbReference>
<gene>
    <name evidence="4" type="ORF">METZ01_LOCUS312030</name>
</gene>
<protein>
    <recommendedName>
        <fullName evidence="5">3-oxoacyl-ACP reductase</fullName>
    </recommendedName>
</protein>
<dbReference type="PRINTS" id="PR00080">
    <property type="entry name" value="SDRFAMILY"/>
</dbReference>
<accession>A0A382NDP3</accession>
<dbReference type="AlphaFoldDB" id="A0A382NDP3"/>
<dbReference type="PANTHER" id="PTHR43618:SF8">
    <property type="entry name" value="7ALPHA-HYDROXYSTEROID DEHYDROGENASE"/>
    <property type="match status" value="1"/>
</dbReference>
<evidence type="ECO:0000256" key="3">
    <source>
        <dbReference type="ARBA" id="ARBA00023002"/>
    </source>
</evidence>
<dbReference type="PANTHER" id="PTHR43618">
    <property type="entry name" value="7-ALPHA-HYDROXYSTEROID DEHYDROGENASE"/>
    <property type="match status" value="1"/>
</dbReference>
<dbReference type="InterPro" id="IPR020904">
    <property type="entry name" value="Sc_DH/Rdtase_CS"/>
</dbReference>